<protein>
    <recommendedName>
        <fullName evidence="3">DUF3509 domain-containing protein</fullName>
    </recommendedName>
</protein>
<accession>A0ABQ2GQH4</accession>
<proteinExistence type="predicted"/>
<dbReference type="Pfam" id="PF12021">
    <property type="entry name" value="DUF3509"/>
    <property type="match status" value="1"/>
</dbReference>
<dbReference type="EMBL" id="BMNW01000003">
    <property type="protein sequence ID" value="GGM06738.1"/>
    <property type="molecule type" value="Genomic_DNA"/>
</dbReference>
<name>A0ABQ2GQH4_9PSED</name>
<evidence type="ECO:0000313" key="2">
    <source>
        <dbReference type="Proteomes" id="UP000616499"/>
    </source>
</evidence>
<evidence type="ECO:0000313" key="1">
    <source>
        <dbReference type="EMBL" id="GGM06738.1"/>
    </source>
</evidence>
<comment type="caution">
    <text evidence="1">The sequence shown here is derived from an EMBL/GenBank/DDBJ whole genome shotgun (WGS) entry which is preliminary data.</text>
</comment>
<gene>
    <name evidence="1" type="ORF">GCM10009425_17500</name>
</gene>
<dbReference type="Proteomes" id="UP000616499">
    <property type="component" value="Unassembled WGS sequence"/>
</dbReference>
<reference evidence="2" key="1">
    <citation type="journal article" date="2019" name="Int. J. Syst. Evol. Microbiol.">
        <title>The Global Catalogue of Microorganisms (GCM) 10K type strain sequencing project: providing services to taxonomists for standard genome sequencing and annotation.</title>
        <authorList>
            <consortium name="The Broad Institute Genomics Platform"/>
            <consortium name="The Broad Institute Genome Sequencing Center for Infectious Disease"/>
            <person name="Wu L."/>
            <person name="Ma J."/>
        </authorList>
    </citation>
    <scope>NUCLEOTIDE SEQUENCE [LARGE SCALE GENOMIC DNA]</scope>
    <source>
        <strain evidence="2">JCM 13501</strain>
    </source>
</reference>
<dbReference type="RefSeq" id="WP_037029624.1">
    <property type="nucleotide sequence ID" value="NZ_BMNW01000003.1"/>
</dbReference>
<evidence type="ECO:0008006" key="3">
    <source>
        <dbReference type="Google" id="ProtNLM"/>
    </source>
</evidence>
<dbReference type="InterPro" id="IPR021898">
    <property type="entry name" value="DUF3509"/>
</dbReference>
<keyword evidence="2" id="KW-1185">Reference proteome</keyword>
<sequence>MMNSATEKLMTAFPTYECSVTEPRPDGSVVFCVQDLGSDARVTRVISARQLSDDRALQIVIDDMRKDVSLRAGALAPQSLATLRATGATVMRYAD</sequence>
<organism evidence="1 2">
    <name type="scientific">Pseudomonas asuensis</name>
    <dbReference type="NCBI Taxonomy" id="1825787"/>
    <lineage>
        <taxon>Bacteria</taxon>
        <taxon>Pseudomonadati</taxon>
        <taxon>Pseudomonadota</taxon>
        <taxon>Gammaproteobacteria</taxon>
        <taxon>Pseudomonadales</taxon>
        <taxon>Pseudomonadaceae</taxon>
        <taxon>Pseudomonas</taxon>
    </lineage>
</organism>